<dbReference type="InterPro" id="IPR004843">
    <property type="entry name" value="Calcineurin-like_PHP"/>
</dbReference>
<dbReference type="PANTHER" id="PTHR11668">
    <property type="entry name" value="SERINE/THREONINE PROTEIN PHOSPHATASE"/>
    <property type="match status" value="1"/>
</dbReference>
<dbReference type="InterPro" id="IPR029052">
    <property type="entry name" value="Metallo-depent_PP-like"/>
</dbReference>
<sequence length="129" mass="14609">MLWSDPDPNVVGWAPNERGVSYVFGVEVLAQFLRRMDLDIVVRGHQVVEDGYEFFGRRGLVTVFSAPNYCGEFDNAGAIMNVDENLLCSFQILKPSPLALKERGNMLTSMVKIPHVEMKTNKLFRRGMI</sequence>
<name>F1LDT5_ASCSU</name>
<dbReference type="InterPro" id="IPR006186">
    <property type="entry name" value="Ser/Thr-sp_prot-phosphatase"/>
</dbReference>
<dbReference type="PANTHER" id="PTHR11668:SF485">
    <property type="entry name" value="SERINE_THREONINE-PROTEIN PHOSPHATASE"/>
    <property type="match status" value="1"/>
</dbReference>
<dbReference type="GO" id="GO:0005737">
    <property type="term" value="C:cytoplasm"/>
    <property type="evidence" value="ECO:0007669"/>
    <property type="project" value="TreeGrafter"/>
</dbReference>
<dbReference type="InterPro" id="IPR050341">
    <property type="entry name" value="PP1_catalytic_subunit"/>
</dbReference>
<dbReference type="GO" id="GO:0004722">
    <property type="term" value="F:protein serine/threonine phosphatase activity"/>
    <property type="evidence" value="ECO:0007669"/>
    <property type="project" value="TreeGrafter"/>
</dbReference>
<dbReference type="SUPFAM" id="SSF56300">
    <property type="entry name" value="Metallo-dependent phosphatases"/>
    <property type="match status" value="1"/>
</dbReference>
<dbReference type="EMBL" id="JI179527">
    <property type="protein sequence ID" value="ADY48289.1"/>
    <property type="molecule type" value="mRNA"/>
</dbReference>
<dbReference type="PRINTS" id="PR00114">
    <property type="entry name" value="STPHPHTASE"/>
</dbReference>
<accession>F1LDT5</accession>
<dbReference type="Gene3D" id="3.60.21.10">
    <property type="match status" value="1"/>
</dbReference>
<evidence type="ECO:0000313" key="2">
    <source>
        <dbReference type="EMBL" id="ADY48289.1"/>
    </source>
</evidence>
<dbReference type="Pfam" id="PF00149">
    <property type="entry name" value="Metallophos"/>
    <property type="match status" value="1"/>
</dbReference>
<dbReference type="SMART" id="SM00156">
    <property type="entry name" value="PP2Ac"/>
    <property type="match status" value="1"/>
</dbReference>
<dbReference type="AlphaFoldDB" id="F1LDT5"/>
<dbReference type="GO" id="GO:0005634">
    <property type="term" value="C:nucleus"/>
    <property type="evidence" value="ECO:0007669"/>
    <property type="project" value="TreeGrafter"/>
</dbReference>
<feature type="domain" description="Serine/threonine specific protein phosphatases" evidence="1">
    <location>
        <begin position="1"/>
        <end position="97"/>
    </location>
</feature>
<protein>
    <submittedName>
        <fullName evidence="2">Serine/threonine-protein phosphatase PP1-gamma catalytic subunit</fullName>
    </submittedName>
</protein>
<reference evidence="2" key="1">
    <citation type="journal article" date="2011" name="Genome Res.">
        <title>Deep small RNA sequencing from the nematode Ascaris reveals conservation, functional diversification, and novel developmental profiles.</title>
        <authorList>
            <person name="Wang J."/>
            <person name="Czech B."/>
            <person name="Crunk A."/>
            <person name="Wallace A."/>
            <person name="Mitreva M."/>
            <person name="Hannon G.J."/>
            <person name="Davis R.E."/>
        </authorList>
    </citation>
    <scope>NUCLEOTIDE SEQUENCE</scope>
</reference>
<proteinExistence type="evidence at transcript level"/>
<evidence type="ECO:0000259" key="1">
    <source>
        <dbReference type="SMART" id="SM00156"/>
    </source>
</evidence>
<organism evidence="2">
    <name type="scientific">Ascaris suum</name>
    <name type="common">Pig roundworm</name>
    <name type="synonym">Ascaris lumbricoides</name>
    <dbReference type="NCBI Taxonomy" id="6253"/>
    <lineage>
        <taxon>Eukaryota</taxon>
        <taxon>Metazoa</taxon>
        <taxon>Ecdysozoa</taxon>
        <taxon>Nematoda</taxon>
        <taxon>Chromadorea</taxon>
        <taxon>Rhabditida</taxon>
        <taxon>Spirurina</taxon>
        <taxon>Ascaridomorpha</taxon>
        <taxon>Ascaridoidea</taxon>
        <taxon>Ascarididae</taxon>
        <taxon>Ascaris</taxon>
    </lineage>
</organism>